<dbReference type="AlphaFoldDB" id="X1R883"/>
<evidence type="ECO:0000256" key="1">
    <source>
        <dbReference type="ARBA" id="ARBA00022630"/>
    </source>
</evidence>
<keyword evidence="1" id="KW-0285">Flavoprotein</keyword>
<accession>X1R883</accession>
<dbReference type="PANTHER" id="PTHR42934:SF2">
    <property type="entry name" value="GLYCOLATE OXIDASE SUBUNIT GLCD"/>
    <property type="match status" value="1"/>
</dbReference>
<dbReference type="InterPro" id="IPR036318">
    <property type="entry name" value="FAD-bd_PCMH-like_sf"/>
</dbReference>
<dbReference type="SUPFAM" id="SSF55103">
    <property type="entry name" value="FAD-linked oxidases, C-terminal domain"/>
    <property type="match status" value="1"/>
</dbReference>
<dbReference type="Gene3D" id="3.30.465.10">
    <property type="match status" value="1"/>
</dbReference>
<dbReference type="InterPro" id="IPR016166">
    <property type="entry name" value="FAD-bd_PCMH"/>
</dbReference>
<dbReference type="Pfam" id="PF01565">
    <property type="entry name" value="FAD_binding_4"/>
    <property type="match status" value="1"/>
</dbReference>
<comment type="caution">
    <text evidence="4">The sequence shown here is derived from an EMBL/GenBank/DDBJ whole genome shotgun (WGS) entry which is preliminary data.</text>
</comment>
<reference evidence="4" key="1">
    <citation type="journal article" date="2014" name="Front. Microbiol.">
        <title>High frequency of phylogenetically diverse reductive dehalogenase-homologous genes in deep subseafloor sedimentary metagenomes.</title>
        <authorList>
            <person name="Kawai M."/>
            <person name="Futagami T."/>
            <person name="Toyoda A."/>
            <person name="Takaki Y."/>
            <person name="Nishi S."/>
            <person name="Hori S."/>
            <person name="Arai W."/>
            <person name="Tsubouchi T."/>
            <person name="Morono Y."/>
            <person name="Uchiyama I."/>
            <person name="Ito T."/>
            <person name="Fujiyama A."/>
            <person name="Inagaki F."/>
            <person name="Takami H."/>
        </authorList>
    </citation>
    <scope>NUCLEOTIDE SEQUENCE</scope>
    <source>
        <strain evidence="4">Expedition CK06-06</strain>
    </source>
</reference>
<dbReference type="InterPro" id="IPR016169">
    <property type="entry name" value="FAD-bd_PCMH_sub2"/>
</dbReference>
<dbReference type="SUPFAM" id="SSF56176">
    <property type="entry name" value="FAD-binding/transporter-associated domain-like"/>
    <property type="match status" value="1"/>
</dbReference>
<feature type="non-terminal residue" evidence="4">
    <location>
        <position position="247"/>
    </location>
</feature>
<protein>
    <recommendedName>
        <fullName evidence="3">FAD-binding PCMH-type domain-containing protein</fullName>
    </recommendedName>
</protein>
<feature type="domain" description="FAD-binding PCMH-type" evidence="3">
    <location>
        <begin position="1"/>
        <end position="178"/>
    </location>
</feature>
<dbReference type="PANTHER" id="PTHR42934">
    <property type="entry name" value="GLYCOLATE OXIDASE SUBUNIT GLCD"/>
    <property type="match status" value="1"/>
</dbReference>
<dbReference type="InterPro" id="IPR006094">
    <property type="entry name" value="Oxid_FAD_bind_N"/>
</dbReference>
<evidence type="ECO:0000313" key="4">
    <source>
        <dbReference type="EMBL" id="GAI76932.1"/>
    </source>
</evidence>
<dbReference type="GO" id="GO:0071949">
    <property type="term" value="F:FAD binding"/>
    <property type="evidence" value="ECO:0007669"/>
    <property type="project" value="InterPro"/>
</dbReference>
<dbReference type="InterPro" id="IPR051914">
    <property type="entry name" value="FAD-linked_OxidoTrans_Type4"/>
</dbReference>
<keyword evidence="2" id="KW-0274">FAD</keyword>
<name>X1R883_9ZZZZ</name>
<dbReference type="GO" id="GO:0003824">
    <property type="term" value="F:catalytic activity"/>
    <property type="evidence" value="ECO:0007669"/>
    <property type="project" value="InterPro"/>
</dbReference>
<dbReference type="Pfam" id="PF02913">
    <property type="entry name" value="FAD-oxidase_C"/>
    <property type="match status" value="1"/>
</dbReference>
<gene>
    <name evidence="4" type="ORF">S12H4_11572</name>
</gene>
<organism evidence="4">
    <name type="scientific">marine sediment metagenome</name>
    <dbReference type="NCBI Taxonomy" id="412755"/>
    <lineage>
        <taxon>unclassified sequences</taxon>
        <taxon>metagenomes</taxon>
        <taxon>ecological metagenomes</taxon>
    </lineage>
</organism>
<sequence>PTDNVVVVKPANSEEISEILKLANTEKTPVFIRGGGTGLSGGAVPTVDGIVLSMERLDKIEEVDKDNLMIVVEAGVTLESMLKAVEDADLFFPPHPGDEGAQVGGLVACNAGGTRAVKYGVIRNYVKGLEVVLPTSEIINVGGKLLKNNQGLDLMHLMIGSEGTLGVITKVILRLYPRFASSCTLIISYDARKDAMDSVPKMLQSGVIPLAIEYMDRDVIETSAKYLAMKWPAAKGSAYLVLILTGA</sequence>
<evidence type="ECO:0000259" key="3">
    <source>
        <dbReference type="PROSITE" id="PS51387"/>
    </source>
</evidence>
<evidence type="ECO:0000256" key="2">
    <source>
        <dbReference type="ARBA" id="ARBA00022827"/>
    </source>
</evidence>
<dbReference type="PROSITE" id="PS51387">
    <property type="entry name" value="FAD_PCMH"/>
    <property type="match status" value="1"/>
</dbReference>
<proteinExistence type="predicted"/>
<dbReference type="InterPro" id="IPR016164">
    <property type="entry name" value="FAD-linked_Oxase-like_C"/>
</dbReference>
<feature type="non-terminal residue" evidence="4">
    <location>
        <position position="1"/>
    </location>
</feature>
<dbReference type="EMBL" id="BARW01005232">
    <property type="protein sequence ID" value="GAI76932.1"/>
    <property type="molecule type" value="Genomic_DNA"/>
</dbReference>
<dbReference type="InterPro" id="IPR004113">
    <property type="entry name" value="FAD-bd_oxidored_4_C"/>
</dbReference>